<comment type="caution">
    <text evidence="2">The sequence shown here is derived from an EMBL/GenBank/DDBJ whole genome shotgun (WGS) entry which is preliminary data.</text>
</comment>
<dbReference type="STRING" id="280332.CQ12_06320"/>
<reference evidence="2 3" key="1">
    <citation type="submission" date="2014-03" db="EMBL/GenBank/DDBJ databases">
        <title>Bradyrhizobium valentinum sp. nov., isolated from effective nodules of Lupinus mariae-josephae, a lupine endemic of basic-lime soils in Eastern Spain.</title>
        <authorList>
            <person name="Duran D."/>
            <person name="Rey L."/>
            <person name="Navarro A."/>
            <person name="Busquets A."/>
            <person name="Imperial J."/>
            <person name="Ruiz-Argueso T."/>
        </authorList>
    </citation>
    <scope>NUCLEOTIDE SEQUENCE [LARGE SCALE GENOMIC DNA]</scope>
    <source>
        <strain evidence="2 3">PAC68</strain>
    </source>
</reference>
<dbReference type="SMART" id="SM00646">
    <property type="entry name" value="Ami_3"/>
    <property type="match status" value="1"/>
</dbReference>
<gene>
    <name evidence="2" type="ORF">CQ12_06320</name>
</gene>
<dbReference type="SUPFAM" id="SSF53187">
    <property type="entry name" value="Zn-dependent exopeptidases"/>
    <property type="match status" value="1"/>
</dbReference>
<dbReference type="GO" id="GO:0008745">
    <property type="term" value="F:N-acetylmuramoyl-L-alanine amidase activity"/>
    <property type="evidence" value="ECO:0007669"/>
    <property type="project" value="InterPro"/>
</dbReference>
<dbReference type="Gene3D" id="1.10.530.10">
    <property type="match status" value="1"/>
</dbReference>
<organism evidence="2 3">
    <name type="scientific">Bradyrhizobium jicamae</name>
    <dbReference type="NCBI Taxonomy" id="280332"/>
    <lineage>
        <taxon>Bacteria</taxon>
        <taxon>Pseudomonadati</taxon>
        <taxon>Pseudomonadota</taxon>
        <taxon>Alphaproteobacteria</taxon>
        <taxon>Hyphomicrobiales</taxon>
        <taxon>Nitrobacteraceae</taxon>
        <taxon>Bradyrhizobium</taxon>
    </lineage>
</organism>
<dbReference type="EMBL" id="LLXZ01000064">
    <property type="protein sequence ID" value="KRR10019.1"/>
    <property type="molecule type" value="Genomic_DNA"/>
</dbReference>
<feature type="domain" description="MurNAc-LAA" evidence="1">
    <location>
        <begin position="152"/>
        <end position="265"/>
    </location>
</feature>
<dbReference type="OrthoDB" id="7323510at2"/>
<proteinExistence type="predicted"/>
<dbReference type="InterPro" id="IPR036365">
    <property type="entry name" value="PGBD-like_sf"/>
</dbReference>
<keyword evidence="3" id="KW-1185">Reference proteome</keyword>
<dbReference type="InterPro" id="IPR036366">
    <property type="entry name" value="PGBDSf"/>
</dbReference>
<dbReference type="Gene3D" id="3.40.630.40">
    <property type="entry name" value="Zn-dependent exopeptidases"/>
    <property type="match status" value="1"/>
</dbReference>
<name>A0A0R3LY32_9BRAD</name>
<dbReference type="Gene3D" id="1.10.101.10">
    <property type="entry name" value="PGBD-like superfamily/PGBD"/>
    <property type="match status" value="1"/>
</dbReference>
<dbReference type="GO" id="GO:0009253">
    <property type="term" value="P:peptidoglycan catabolic process"/>
    <property type="evidence" value="ECO:0007669"/>
    <property type="project" value="InterPro"/>
</dbReference>
<dbReference type="CDD" id="cd02696">
    <property type="entry name" value="MurNAc-LAA"/>
    <property type="match status" value="1"/>
</dbReference>
<dbReference type="InterPro" id="IPR002901">
    <property type="entry name" value="MGlyc_endo_b_GlcNAc-like_dom"/>
</dbReference>
<evidence type="ECO:0000313" key="2">
    <source>
        <dbReference type="EMBL" id="KRR10019.1"/>
    </source>
</evidence>
<sequence length="818" mass="89466">MSSNDVDDNRRLIGKLRQELAAREAAARVEMTQELEIEIDQRRRYIDELMGDLQELEMVGEASGTVEFDAAEEASANPNGLAIVIGHSSEGTDKGALGVSPPFPAAASAGRAEYYWNEDLARRIEEKANARGIRVATFRRRQNGTAGVRDAYRLVARWRPQASVELHFNSATASARGSETLYGRSGSIPWARALQDKLVSLYGRVGLQDRGLKDANETGRGIASLTNEVQPSALIEPFFGSNQQDAELGIARKDGLARAVVDAFAALVGLPAPASLETADAVAADVESAEAATSAALWNSLQQAYATATIEFPHLKDISFSQWALESGTGTSQLATRHLNFAGMKWRPFMSGIATKVWYEAHDGGEFYCKFASLEDFIAGYWLRLDRHPSYRGWRGAAAAPERFLNFIADIWAPPAENPNYKPKVMRLYDQFRGTFGAPPADAPAEIPSDEDFWVDRSPEDEIARQSVESMDATVTRARSQSTVSWARDADCCDYAHLGADLPVGMQFPFTAADIEMLCALNDFPVGEAGVTPVLFGLRGATIVSGGSGSDGLWREEAVLKNIRPNHQETRCVMGVWDRQQGKIAVYSGSTVPHAEAVVSWFRTREAGNLLPSGLYRYICGEHNGRPGCFLLRKSIASKRKVIVRRTADDLTYESGDIFQNMAPGDNIHPSFSSESGWFSSFGCQVIIGSATSSGQHSGQWAKFRRSAGLLDANGEPGRPYLYLLLTGDEVLMASEARRRGRGLQEMSGLRRLRFGSQGARVTRLQDRLGIAAPDGDFGPATAEALHNRQRTRTQRSDGIFTPALDTELDWSIFAPEA</sequence>
<dbReference type="AlphaFoldDB" id="A0A0R3LY32"/>
<dbReference type="RefSeq" id="WP_057835314.1">
    <property type="nucleotide sequence ID" value="NZ_LLXZ01000064.1"/>
</dbReference>
<accession>A0A0R3LY32</accession>
<dbReference type="Pfam" id="PF01520">
    <property type="entry name" value="Amidase_3"/>
    <property type="match status" value="1"/>
</dbReference>
<dbReference type="SUPFAM" id="SSF47090">
    <property type="entry name" value="PGBD-like"/>
    <property type="match status" value="1"/>
</dbReference>
<dbReference type="Proteomes" id="UP000050863">
    <property type="component" value="Unassembled WGS sequence"/>
</dbReference>
<dbReference type="Pfam" id="PF01832">
    <property type="entry name" value="Glucosaminidase"/>
    <property type="match status" value="1"/>
</dbReference>
<dbReference type="InterPro" id="IPR002508">
    <property type="entry name" value="MurNAc-LAA_cat"/>
</dbReference>
<evidence type="ECO:0000313" key="3">
    <source>
        <dbReference type="Proteomes" id="UP000050863"/>
    </source>
</evidence>
<dbReference type="GO" id="GO:0004040">
    <property type="term" value="F:amidase activity"/>
    <property type="evidence" value="ECO:0007669"/>
    <property type="project" value="InterPro"/>
</dbReference>
<protein>
    <recommendedName>
        <fullName evidence="1">MurNAc-LAA domain-containing protein</fullName>
    </recommendedName>
</protein>
<evidence type="ECO:0000259" key="1">
    <source>
        <dbReference type="SMART" id="SM00646"/>
    </source>
</evidence>